<sequence length="258" mass="29117">MKLPPRPVSHSPFNSITTLPPHPRPCSKILALPPIANPTLQFRAFRLPTSTFISKYNAASKDKITPRDNDHLNPLSKQNPAKEKTVPNSKFSASTDNTFGSFKFGKSEVRPKKENPDIEHPKLEQSLDSVEPLLKENGGRWTLTADKMGIERVFMFKGFKDSWNFMDVVAARCKHEKHHPEWVNIYNMVFIRWTTHVPRGLSSKDILMAGFCDAQATMNNEKVDDPQNSNPQESSDQMAQGEKLLGYASRAKNEGGNR</sequence>
<evidence type="ECO:0000256" key="3">
    <source>
        <dbReference type="ARBA" id="ARBA00013252"/>
    </source>
</evidence>
<protein>
    <recommendedName>
        <fullName evidence="3">4a-hydroxytetrahydrobiopterin dehydratase</fullName>
        <ecNumber evidence="3">4.2.1.96</ecNumber>
    </recommendedName>
    <alternativeName>
        <fullName evidence="5">4-alpha-hydroxy-tetrahydropterin dehydratase</fullName>
    </alternativeName>
</protein>
<feature type="region of interest" description="Disordered" evidence="6">
    <location>
        <begin position="220"/>
        <end position="258"/>
    </location>
</feature>
<keyword evidence="4" id="KW-0456">Lyase</keyword>
<accession>A0A5M9K5T0</accession>
<dbReference type="VEuPathDB" id="FungiDB:MFRU_033g00820"/>
<dbReference type="GO" id="GO:0008124">
    <property type="term" value="F:4-alpha-hydroxytetrahydrobiopterin dehydratase activity"/>
    <property type="evidence" value="ECO:0007669"/>
    <property type="project" value="UniProtKB-EC"/>
</dbReference>
<organism evidence="7 8">
    <name type="scientific">Monilinia fructicola</name>
    <name type="common">Brown rot fungus</name>
    <name type="synonym">Ciboria fructicola</name>
    <dbReference type="NCBI Taxonomy" id="38448"/>
    <lineage>
        <taxon>Eukaryota</taxon>
        <taxon>Fungi</taxon>
        <taxon>Dikarya</taxon>
        <taxon>Ascomycota</taxon>
        <taxon>Pezizomycotina</taxon>
        <taxon>Leotiomycetes</taxon>
        <taxon>Helotiales</taxon>
        <taxon>Sclerotiniaceae</taxon>
        <taxon>Monilinia</taxon>
    </lineage>
</organism>
<feature type="region of interest" description="Disordered" evidence="6">
    <location>
        <begin position="1"/>
        <end position="22"/>
    </location>
</feature>
<dbReference type="Pfam" id="PF01329">
    <property type="entry name" value="Pterin_4a"/>
    <property type="match status" value="1"/>
</dbReference>
<dbReference type="PANTHER" id="PTHR12599:SF0">
    <property type="entry name" value="PTERIN-4-ALPHA-CARBINOLAMINE DEHYDRATASE"/>
    <property type="match status" value="1"/>
</dbReference>
<dbReference type="SUPFAM" id="SSF55248">
    <property type="entry name" value="PCD-like"/>
    <property type="match status" value="1"/>
</dbReference>
<comment type="similarity">
    <text evidence="2">Belongs to the pterin-4-alpha-carbinolamine dehydratase family.</text>
</comment>
<evidence type="ECO:0000256" key="2">
    <source>
        <dbReference type="ARBA" id="ARBA00006472"/>
    </source>
</evidence>
<dbReference type="CDD" id="cd00488">
    <property type="entry name" value="PCD_DCoH"/>
    <property type="match status" value="1"/>
</dbReference>
<dbReference type="AlphaFoldDB" id="A0A5M9K5T0"/>
<feature type="compositionally biased region" description="Polar residues" evidence="6">
    <location>
        <begin position="220"/>
        <end position="238"/>
    </location>
</feature>
<dbReference type="EMBL" id="VICG01000001">
    <property type="protein sequence ID" value="KAA8575953.1"/>
    <property type="molecule type" value="Genomic_DNA"/>
</dbReference>
<dbReference type="PANTHER" id="PTHR12599">
    <property type="entry name" value="PTERIN-4-ALPHA-CARBINOLAMINE DEHYDRATASE"/>
    <property type="match status" value="1"/>
</dbReference>
<evidence type="ECO:0000256" key="4">
    <source>
        <dbReference type="ARBA" id="ARBA00023239"/>
    </source>
</evidence>
<dbReference type="Proteomes" id="UP000322873">
    <property type="component" value="Unassembled WGS sequence"/>
</dbReference>
<evidence type="ECO:0000313" key="7">
    <source>
        <dbReference type="EMBL" id="KAA8575953.1"/>
    </source>
</evidence>
<comment type="caution">
    <text evidence="7">The sequence shown here is derived from an EMBL/GenBank/DDBJ whole genome shotgun (WGS) entry which is preliminary data.</text>
</comment>
<proteinExistence type="inferred from homology"/>
<dbReference type="GO" id="GO:0006729">
    <property type="term" value="P:tetrahydrobiopterin biosynthetic process"/>
    <property type="evidence" value="ECO:0007669"/>
    <property type="project" value="InterPro"/>
</dbReference>
<evidence type="ECO:0000256" key="6">
    <source>
        <dbReference type="SAM" id="MobiDB-lite"/>
    </source>
</evidence>
<dbReference type="EC" id="4.2.1.96" evidence="3"/>
<evidence type="ECO:0000256" key="1">
    <source>
        <dbReference type="ARBA" id="ARBA00001554"/>
    </source>
</evidence>
<reference evidence="7 8" key="1">
    <citation type="submission" date="2019-06" db="EMBL/GenBank/DDBJ databases">
        <title>Genome Sequence of the Brown Rot Fungal Pathogen Monilinia fructicola.</title>
        <authorList>
            <person name="De Miccolis Angelini R.M."/>
            <person name="Landi L."/>
            <person name="Abate D."/>
            <person name="Pollastro S."/>
            <person name="Romanazzi G."/>
            <person name="Faretra F."/>
        </authorList>
    </citation>
    <scope>NUCLEOTIDE SEQUENCE [LARGE SCALE GENOMIC DNA]</scope>
    <source>
        <strain evidence="7 8">Mfrc123</strain>
    </source>
</reference>
<feature type="region of interest" description="Disordered" evidence="6">
    <location>
        <begin position="63"/>
        <end position="92"/>
    </location>
</feature>
<keyword evidence="8" id="KW-1185">Reference proteome</keyword>
<evidence type="ECO:0000313" key="8">
    <source>
        <dbReference type="Proteomes" id="UP000322873"/>
    </source>
</evidence>
<dbReference type="InterPro" id="IPR001533">
    <property type="entry name" value="Pterin_deHydtase"/>
</dbReference>
<dbReference type="Gene3D" id="3.30.1360.20">
    <property type="entry name" value="Transcriptional coactivator/pterin dehydratase"/>
    <property type="match status" value="1"/>
</dbReference>
<evidence type="ECO:0000256" key="5">
    <source>
        <dbReference type="ARBA" id="ARBA00030497"/>
    </source>
</evidence>
<gene>
    <name evidence="7" type="ORF">EYC84_006118</name>
</gene>
<dbReference type="InterPro" id="IPR036428">
    <property type="entry name" value="PCD_sf"/>
</dbReference>
<comment type="catalytic activity">
    <reaction evidence="1">
        <text>(4aS,6R)-4a-hydroxy-L-erythro-5,6,7,8-tetrahydrobiopterin = (6R)-L-erythro-6,7-dihydrobiopterin + H2O</text>
        <dbReference type="Rhea" id="RHEA:11920"/>
        <dbReference type="ChEBI" id="CHEBI:15377"/>
        <dbReference type="ChEBI" id="CHEBI:15642"/>
        <dbReference type="ChEBI" id="CHEBI:43120"/>
        <dbReference type="EC" id="4.2.1.96"/>
    </reaction>
</comment>
<name>A0A5M9K5T0_MONFR</name>